<accession>A0ABN1XFN3</accession>
<dbReference type="InterPro" id="IPR000620">
    <property type="entry name" value="EamA_dom"/>
</dbReference>
<keyword evidence="10" id="KW-1185">Reference proteome</keyword>
<feature type="transmembrane region" description="Helical" evidence="7">
    <location>
        <begin position="135"/>
        <end position="156"/>
    </location>
</feature>
<evidence type="ECO:0000256" key="5">
    <source>
        <dbReference type="ARBA" id="ARBA00023136"/>
    </source>
</evidence>
<dbReference type="Pfam" id="PF00892">
    <property type="entry name" value="EamA"/>
    <property type="match status" value="2"/>
</dbReference>
<feature type="transmembrane region" description="Helical" evidence="7">
    <location>
        <begin position="48"/>
        <end position="65"/>
    </location>
</feature>
<comment type="subcellular location">
    <subcellularLocation>
        <location evidence="1">Membrane</location>
        <topology evidence="1">Multi-pass membrane protein</topology>
    </subcellularLocation>
</comment>
<feature type="transmembrane region" description="Helical" evidence="7">
    <location>
        <begin position="20"/>
        <end position="42"/>
    </location>
</feature>
<protein>
    <submittedName>
        <fullName evidence="9">DMT family transporter</fullName>
    </submittedName>
</protein>
<dbReference type="EMBL" id="BAAAJK010000001">
    <property type="protein sequence ID" value="GAA1379026.1"/>
    <property type="molecule type" value="Genomic_DNA"/>
</dbReference>
<evidence type="ECO:0000256" key="2">
    <source>
        <dbReference type="ARBA" id="ARBA00007362"/>
    </source>
</evidence>
<feature type="transmembrane region" description="Helical" evidence="7">
    <location>
        <begin position="162"/>
        <end position="181"/>
    </location>
</feature>
<reference evidence="9 10" key="1">
    <citation type="journal article" date="2019" name="Int. J. Syst. Evol. Microbiol.">
        <title>The Global Catalogue of Microorganisms (GCM) 10K type strain sequencing project: providing services to taxonomists for standard genome sequencing and annotation.</title>
        <authorList>
            <consortium name="The Broad Institute Genomics Platform"/>
            <consortium name="The Broad Institute Genome Sequencing Center for Infectious Disease"/>
            <person name="Wu L."/>
            <person name="Ma J."/>
        </authorList>
    </citation>
    <scope>NUCLEOTIDE SEQUENCE [LARGE SCALE GENOMIC DNA]</scope>
    <source>
        <strain evidence="9 10">JCM 11896</strain>
    </source>
</reference>
<proteinExistence type="inferred from homology"/>
<name>A0ABN1XFN3_9PSEU</name>
<feature type="compositionally biased region" description="Polar residues" evidence="6">
    <location>
        <begin position="331"/>
        <end position="340"/>
    </location>
</feature>
<feature type="region of interest" description="Disordered" evidence="6">
    <location>
        <begin position="306"/>
        <end position="340"/>
    </location>
</feature>
<feature type="domain" description="EamA" evidence="8">
    <location>
        <begin position="163"/>
        <end position="298"/>
    </location>
</feature>
<dbReference type="PANTHER" id="PTHR32322:SF2">
    <property type="entry name" value="EAMA DOMAIN-CONTAINING PROTEIN"/>
    <property type="match status" value="1"/>
</dbReference>
<comment type="similarity">
    <text evidence="2">Belongs to the EamA transporter family.</text>
</comment>
<comment type="caution">
    <text evidence="9">The sequence shown here is derived from an EMBL/GenBank/DDBJ whole genome shotgun (WGS) entry which is preliminary data.</text>
</comment>
<feature type="transmembrane region" description="Helical" evidence="7">
    <location>
        <begin position="257"/>
        <end position="276"/>
    </location>
</feature>
<feature type="domain" description="EamA" evidence="8">
    <location>
        <begin position="21"/>
        <end position="148"/>
    </location>
</feature>
<dbReference type="RefSeq" id="WP_344017492.1">
    <property type="nucleotide sequence ID" value="NZ_BAAAJK010000001.1"/>
</dbReference>
<evidence type="ECO:0000256" key="3">
    <source>
        <dbReference type="ARBA" id="ARBA00022692"/>
    </source>
</evidence>
<evidence type="ECO:0000256" key="7">
    <source>
        <dbReference type="SAM" id="Phobius"/>
    </source>
</evidence>
<feature type="transmembrane region" description="Helical" evidence="7">
    <location>
        <begin position="282"/>
        <end position="299"/>
    </location>
</feature>
<dbReference type="PANTHER" id="PTHR32322">
    <property type="entry name" value="INNER MEMBRANE TRANSPORTER"/>
    <property type="match status" value="1"/>
</dbReference>
<feature type="transmembrane region" description="Helical" evidence="7">
    <location>
        <begin position="226"/>
        <end position="245"/>
    </location>
</feature>
<evidence type="ECO:0000256" key="4">
    <source>
        <dbReference type="ARBA" id="ARBA00022989"/>
    </source>
</evidence>
<keyword evidence="3 7" id="KW-0812">Transmembrane</keyword>
<feature type="transmembrane region" description="Helical" evidence="7">
    <location>
        <begin position="77"/>
        <end position="100"/>
    </location>
</feature>
<evidence type="ECO:0000313" key="9">
    <source>
        <dbReference type="EMBL" id="GAA1379026.1"/>
    </source>
</evidence>
<sequence>MTAPAASRTSPPTPTDPRAVGALLAGAAVLAWTGILVALTGADPATASFWRCVLALVVLVPWALAEYRRHGPVTVAAAGWALLSGVLLGADFLLWTRAVLDAGSGIANVVLNVQVLALPLIAFLVAGERMARTQLLAAPVLLGGILLAGGVLGAGAGGPAPVRGAVLGTLAGIAYAGFLYLNRQVSRRNPRHLVTPVALATVGAAVTCGLVGVGGAGIAFDLPAASWAWLILLALAGQVVAWVLIGRGTAGMAPGTAGALLLVHPVLSVLLGMLVLDERPTAWQLAGCALVVVTVAAVARPARPARPVGTARPARPVGTARSVRSARPRATRTTIPASSG</sequence>
<keyword evidence="5 7" id="KW-0472">Membrane</keyword>
<keyword evidence="4 7" id="KW-1133">Transmembrane helix</keyword>
<dbReference type="SUPFAM" id="SSF103481">
    <property type="entry name" value="Multidrug resistance efflux transporter EmrE"/>
    <property type="match status" value="2"/>
</dbReference>
<dbReference type="InterPro" id="IPR050638">
    <property type="entry name" value="AA-Vitamin_Transporters"/>
</dbReference>
<gene>
    <name evidence="9" type="ORF">GCM10009613_01050</name>
</gene>
<dbReference type="InterPro" id="IPR037185">
    <property type="entry name" value="EmrE-like"/>
</dbReference>
<feature type="compositionally biased region" description="Low complexity" evidence="6">
    <location>
        <begin position="306"/>
        <end position="317"/>
    </location>
</feature>
<feature type="transmembrane region" description="Helical" evidence="7">
    <location>
        <begin position="106"/>
        <end position="126"/>
    </location>
</feature>
<evidence type="ECO:0000256" key="6">
    <source>
        <dbReference type="SAM" id="MobiDB-lite"/>
    </source>
</evidence>
<evidence type="ECO:0000313" key="10">
    <source>
        <dbReference type="Proteomes" id="UP001501414"/>
    </source>
</evidence>
<dbReference type="Proteomes" id="UP001501414">
    <property type="component" value="Unassembled WGS sequence"/>
</dbReference>
<feature type="transmembrane region" description="Helical" evidence="7">
    <location>
        <begin position="193"/>
        <end position="220"/>
    </location>
</feature>
<evidence type="ECO:0000259" key="8">
    <source>
        <dbReference type="Pfam" id="PF00892"/>
    </source>
</evidence>
<evidence type="ECO:0000256" key="1">
    <source>
        <dbReference type="ARBA" id="ARBA00004141"/>
    </source>
</evidence>
<organism evidence="9 10">
    <name type="scientific">Pseudonocardia kongjuensis</name>
    <dbReference type="NCBI Taxonomy" id="102227"/>
    <lineage>
        <taxon>Bacteria</taxon>
        <taxon>Bacillati</taxon>
        <taxon>Actinomycetota</taxon>
        <taxon>Actinomycetes</taxon>
        <taxon>Pseudonocardiales</taxon>
        <taxon>Pseudonocardiaceae</taxon>
        <taxon>Pseudonocardia</taxon>
    </lineage>
</organism>